<keyword evidence="1" id="KW-0472">Membrane</keyword>
<keyword evidence="1" id="KW-0812">Transmembrane</keyword>
<dbReference type="AlphaFoldDB" id="A0A6C0EQ49"/>
<organism evidence="2">
    <name type="scientific">viral metagenome</name>
    <dbReference type="NCBI Taxonomy" id="1070528"/>
    <lineage>
        <taxon>unclassified sequences</taxon>
        <taxon>metagenomes</taxon>
        <taxon>organismal metagenomes</taxon>
    </lineage>
</organism>
<keyword evidence="1" id="KW-1133">Transmembrane helix</keyword>
<dbReference type="EMBL" id="MN738899">
    <property type="protein sequence ID" value="QHT30430.1"/>
    <property type="molecule type" value="Genomic_DNA"/>
</dbReference>
<feature type="transmembrane region" description="Helical" evidence="1">
    <location>
        <begin position="57"/>
        <end position="73"/>
    </location>
</feature>
<feature type="transmembrane region" description="Helical" evidence="1">
    <location>
        <begin position="12"/>
        <end position="45"/>
    </location>
</feature>
<name>A0A6C0EQ49_9ZZZZ</name>
<accession>A0A6C0EQ49</accession>
<evidence type="ECO:0000256" key="1">
    <source>
        <dbReference type="SAM" id="Phobius"/>
    </source>
</evidence>
<proteinExistence type="predicted"/>
<evidence type="ECO:0000313" key="2">
    <source>
        <dbReference type="EMBL" id="QHT30430.1"/>
    </source>
</evidence>
<reference evidence="2" key="1">
    <citation type="journal article" date="2020" name="Nature">
        <title>Giant virus diversity and host interactions through global metagenomics.</title>
        <authorList>
            <person name="Schulz F."/>
            <person name="Roux S."/>
            <person name="Paez-Espino D."/>
            <person name="Jungbluth S."/>
            <person name="Walsh D.A."/>
            <person name="Denef V.J."/>
            <person name="McMahon K.D."/>
            <person name="Konstantinidis K.T."/>
            <person name="Eloe-Fadrosh E.A."/>
            <person name="Kyrpides N.C."/>
            <person name="Woyke T."/>
        </authorList>
    </citation>
    <scope>NUCLEOTIDE SEQUENCE</scope>
    <source>
        <strain evidence="2">GVMAG-M-3300009149-34</strain>
    </source>
</reference>
<protein>
    <submittedName>
        <fullName evidence="2">Uncharacterized protein</fullName>
    </submittedName>
</protein>
<sequence>MNFNNVLKSKYLYYAAVALMVINVLGYVSLGSIECVLVLGGAAYLANQFTKNRTVDIFIGLFVSNILFGCGRLKEGFDGGNKTGSEAAAEAARKLNSEASDDIVKSETCSDGSAKVNGECADVKAKAANQVMAAADAADNADKKKAKATRIF</sequence>